<gene>
    <name evidence="9" type="ORF">NEMVEDRAFT_v1g244402</name>
</gene>
<reference evidence="9 10" key="1">
    <citation type="journal article" date="2007" name="Science">
        <title>Sea anemone genome reveals ancestral eumetazoan gene repertoire and genomic organization.</title>
        <authorList>
            <person name="Putnam N.H."/>
            <person name="Srivastava M."/>
            <person name="Hellsten U."/>
            <person name="Dirks B."/>
            <person name="Chapman J."/>
            <person name="Salamov A."/>
            <person name="Terry A."/>
            <person name="Shapiro H."/>
            <person name="Lindquist E."/>
            <person name="Kapitonov V.V."/>
            <person name="Jurka J."/>
            <person name="Genikhovich G."/>
            <person name="Grigoriev I.V."/>
            <person name="Lucas S.M."/>
            <person name="Steele R.E."/>
            <person name="Finnerty J.R."/>
            <person name="Technau U."/>
            <person name="Martindale M.Q."/>
            <person name="Rokhsar D.S."/>
        </authorList>
    </citation>
    <scope>NUCLEOTIDE SEQUENCE [LARGE SCALE GENOMIC DNA]</scope>
    <source>
        <strain evidence="10">CH2 X CH6</strain>
    </source>
</reference>
<feature type="domain" description="C2H2-type" evidence="8">
    <location>
        <begin position="1039"/>
        <end position="1064"/>
    </location>
</feature>
<evidence type="ECO:0000313" key="9">
    <source>
        <dbReference type="EMBL" id="EDO38426.1"/>
    </source>
</evidence>
<keyword evidence="3 5" id="KW-0863">Zinc-finger</keyword>
<organism evidence="9 10">
    <name type="scientific">Nematostella vectensis</name>
    <name type="common">Starlet sea anemone</name>
    <dbReference type="NCBI Taxonomy" id="45351"/>
    <lineage>
        <taxon>Eukaryota</taxon>
        <taxon>Metazoa</taxon>
        <taxon>Cnidaria</taxon>
        <taxon>Anthozoa</taxon>
        <taxon>Hexacorallia</taxon>
        <taxon>Actiniaria</taxon>
        <taxon>Edwardsiidae</taxon>
        <taxon>Nematostella</taxon>
    </lineage>
</organism>
<evidence type="ECO:0000256" key="6">
    <source>
        <dbReference type="SAM" id="MobiDB-lite"/>
    </source>
</evidence>
<feature type="region of interest" description="Disordered" evidence="6">
    <location>
        <begin position="159"/>
        <end position="198"/>
    </location>
</feature>
<dbReference type="PhylomeDB" id="A7SD00"/>
<feature type="domain" description="C2H2-type" evidence="8">
    <location>
        <begin position="984"/>
        <end position="1012"/>
    </location>
</feature>
<feature type="compositionally biased region" description="Polar residues" evidence="6">
    <location>
        <begin position="471"/>
        <end position="507"/>
    </location>
</feature>
<dbReference type="PROSITE" id="PS50020">
    <property type="entry name" value="WW_DOMAIN_2"/>
    <property type="match status" value="1"/>
</dbReference>
<dbReference type="InterPro" id="IPR013087">
    <property type="entry name" value="Znf_C2H2_type"/>
</dbReference>
<dbReference type="PANTHER" id="PTHR24379">
    <property type="entry name" value="KRAB AND ZINC FINGER DOMAIN-CONTAINING"/>
    <property type="match status" value="1"/>
</dbReference>
<feature type="domain" description="C2H2-type" evidence="8">
    <location>
        <begin position="687"/>
        <end position="715"/>
    </location>
</feature>
<sequence length="1300" mass="147851">MEAEWEVYFCDTGEVVFYHNITTGEYRWPPQDTSLHDVKHSPEEEATKQLVGVIDMETGECMPLEQATEDSYGSDTEDPAMDEQLEVTKPKCSFVNMPRTGDSGCGRDGNDRILDPRIVVKREYGKRPYRCCYCDYGFQYPNRCLRHLTVCEPKHVQENKKANNAESKTKKNSKNAPDDFLGGPRSPPANEKQRLDKDPRIIVDKQLGKFPYVCSYCGRGFQYPSRSIEHVVSCELRHKKNAESKLKRKAESPEIKSVSLVQGKRRRKNTYEFECLICGKNFTNDCYLRRHKAQYENKTREEHEAARVKYQCQACDERFHRLVYLNFHRRHTHSLPQLDATVADGKGSPHLITVLKKGKTTSAAELKQRETDGLSKRVQYTKVPKGSEQNCSEKVSKTVRLNNTLVEKRIENTKHDKNASVKNHSHKQGSFGSKNLSHKQGSFGSKNLSNKQGSFGSKNLSHKQGFFGSKNLSHKQGSFGSKNLSHKQGSFGSKNLSHKQGSFGSKNLSHKHGSFGSPKKQNPSKCFTCKFCGISFLQIRRLQRHACSVHNALKLEDPLTNSEGYIDCGVCGVSLSCRSEFRRHHLQHLSKAELSDLADKILAITPGYFPFLCRYCDFSFESSKALKKHHHEKHRNNSKIDSSNLNYSGSDEGHSTGLKASTVSLNYSKDDSTVDFVVKKLPKRPGYHCNICGAGFSKSLTLKKHQRKTHRRKNKILSSAKNSSSKLMETFPKSKTINPQSISVYCCSICGASFGKSKALSRHHRRIHRGKNIIKSGSTENEGPFMCKTCQNSFEIKGEFVAHINKQHEGIVATLKDQPLFFDGHGGWVAFEMRDFPNQTLCICCGQMFVEHSILRSHCKSKHGDKFYIPGSMCKEDSVPSNSAQNGFSLPDCDSPAPYKEVFPKFEPTDCDFEKVKKIPAYYCSICGATFTKSLTLTRHQRKSHRKKNKVTREKLLSAANKDNLTENEQTFPKPESIECEGAFTCKKCQISFEKKEEFIAHIRQQHGGKVHKLKDQPIPPEVLCQWVAFETRDFPNQRSCIRCGKVFREHRILRYHCNVKHRGIFFIPDSVCKDDSAFPRSQKAMKCHFTNKHKEWYFQKESAEIEMDSKEASTVDEQKPLKCDLCKKKFNTLLGLKFHHSLRHGQHSPEEFNGDAASTTGNQKLFKCDICEKEFKTHVGLNFHRSIRHGINTRKESDGKVASTAKRHEQSRSLPPRAEGAYKCERCPILLWNSNDVSRHNALCDGLKDTPLNGHAAQNTFASQPLPVTRACLYSDLEEVSTDSIRYQRLSVQVSRLNW</sequence>
<dbReference type="EMBL" id="DS469626">
    <property type="protein sequence ID" value="EDO38426.1"/>
    <property type="molecule type" value="Genomic_DNA"/>
</dbReference>
<evidence type="ECO:0000259" key="7">
    <source>
        <dbReference type="PROSITE" id="PS50020"/>
    </source>
</evidence>
<evidence type="ECO:0000313" key="10">
    <source>
        <dbReference type="Proteomes" id="UP000001593"/>
    </source>
</evidence>
<feature type="region of interest" description="Disordered" evidence="6">
    <location>
        <begin position="703"/>
        <end position="724"/>
    </location>
</feature>
<dbReference type="Proteomes" id="UP000001593">
    <property type="component" value="Unassembled WGS sequence"/>
</dbReference>
<dbReference type="GO" id="GO:0006355">
    <property type="term" value="P:regulation of DNA-templated transcription"/>
    <property type="evidence" value="ECO:0007669"/>
    <property type="project" value="UniProtKB-ARBA"/>
</dbReference>
<feature type="domain" description="C2H2-type" evidence="8">
    <location>
        <begin position="611"/>
        <end position="639"/>
    </location>
</feature>
<feature type="domain" description="C2H2-type" evidence="8">
    <location>
        <begin position="922"/>
        <end position="950"/>
    </location>
</feature>
<feature type="region of interest" description="Disordered" evidence="6">
    <location>
        <begin position="630"/>
        <end position="653"/>
    </location>
</feature>
<proteinExistence type="predicted"/>
<feature type="compositionally biased region" description="Basic residues" evidence="6">
    <location>
        <begin position="703"/>
        <end position="715"/>
    </location>
</feature>
<dbReference type="InterPro" id="IPR036236">
    <property type="entry name" value="Znf_C2H2_sf"/>
</dbReference>
<dbReference type="OMA" id="GFITKSH"/>
<evidence type="ECO:0000259" key="8">
    <source>
        <dbReference type="PROSITE" id="PS50157"/>
    </source>
</evidence>
<dbReference type="eggNOG" id="KOG1721">
    <property type="taxonomic scope" value="Eukaryota"/>
</dbReference>
<feature type="compositionally biased region" description="Polar residues" evidence="6">
    <location>
        <begin position="428"/>
        <end position="456"/>
    </location>
</feature>
<keyword evidence="4" id="KW-0862">Zinc</keyword>
<feature type="domain" description="C2H2-type" evidence="8">
    <location>
        <begin position="527"/>
        <end position="555"/>
    </location>
</feature>
<feature type="domain" description="WW" evidence="7">
    <location>
        <begin position="1"/>
        <end position="33"/>
    </location>
</feature>
<dbReference type="InterPro" id="IPR001202">
    <property type="entry name" value="WW_dom"/>
</dbReference>
<evidence type="ECO:0000256" key="2">
    <source>
        <dbReference type="ARBA" id="ARBA00022737"/>
    </source>
</evidence>
<dbReference type="PANTHER" id="PTHR24379:SF127">
    <property type="entry name" value="BLOODY FINGERS-RELATED"/>
    <property type="match status" value="1"/>
</dbReference>
<dbReference type="PROSITE" id="PS50157">
    <property type="entry name" value="ZINC_FINGER_C2H2_2"/>
    <property type="match status" value="12"/>
</dbReference>
<dbReference type="GO" id="GO:0008270">
    <property type="term" value="F:zinc ion binding"/>
    <property type="evidence" value="ECO:0007669"/>
    <property type="project" value="UniProtKB-KW"/>
</dbReference>
<evidence type="ECO:0000256" key="4">
    <source>
        <dbReference type="ARBA" id="ARBA00022833"/>
    </source>
</evidence>
<feature type="compositionally biased region" description="Polar residues" evidence="6">
    <location>
        <begin position="639"/>
        <end position="649"/>
    </location>
</feature>
<dbReference type="Pfam" id="PF00096">
    <property type="entry name" value="zf-C2H2"/>
    <property type="match status" value="3"/>
</dbReference>
<keyword evidence="2" id="KW-0677">Repeat</keyword>
<dbReference type="HOGENOM" id="CLU_261552_0_0_1"/>
<accession>A7SD00</accession>
<evidence type="ECO:0000256" key="5">
    <source>
        <dbReference type="PROSITE-ProRule" id="PRU00042"/>
    </source>
</evidence>
<dbReference type="InParanoid" id="A7SD00"/>
<dbReference type="SUPFAM" id="SSF57667">
    <property type="entry name" value="beta-beta-alpha zinc fingers"/>
    <property type="match status" value="5"/>
</dbReference>
<feature type="domain" description="C2H2-type" evidence="8">
    <location>
        <begin position="273"/>
        <end position="301"/>
    </location>
</feature>
<feature type="domain" description="C2H2-type" evidence="8">
    <location>
        <begin position="1167"/>
        <end position="1190"/>
    </location>
</feature>
<dbReference type="SMART" id="SM00355">
    <property type="entry name" value="ZnF_C2H2"/>
    <property type="match status" value="16"/>
</dbReference>
<feature type="region of interest" description="Disordered" evidence="6">
    <location>
        <begin position="1193"/>
        <end position="1218"/>
    </location>
</feature>
<dbReference type="PROSITE" id="PS00028">
    <property type="entry name" value="ZINC_FINGER_C2H2_1"/>
    <property type="match status" value="13"/>
</dbReference>
<name>A7SD00_NEMVE</name>
<feature type="domain" description="C2H2-type" evidence="8">
    <location>
        <begin position="745"/>
        <end position="773"/>
    </location>
</feature>
<feature type="region of interest" description="Disordered" evidence="6">
    <location>
        <begin position="413"/>
        <end position="456"/>
    </location>
</feature>
<protein>
    <submittedName>
        <fullName evidence="9">Uncharacterized protein</fullName>
    </submittedName>
</protein>
<dbReference type="Gene3D" id="3.30.160.60">
    <property type="entry name" value="Classic Zinc Finger"/>
    <property type="match status" value="7"/>
</dbReference>
<keyword evidence="10" id="KW-1185">Reference proteome</keyword>
<feature type="compositionally biased region" description="Basic and acidic residues" evidence="6">
    <location>
        <begin position="159"/>
        <end position="169"/>
    </location>
</feature>
<keyword evidence="1" id="KW-0479">Metal-binding</keyword>
<evidence type="ECO:0000256" key="3">
    <source>
        <dbReference type="ARBA" id="ARBA00022771"/>
    </source>
</evidence>
<feature type="domain" description="C2H2-type" evidence="8">
    <location>
        <begin position="1122"/>
        <end position="1150"/>
    </location>
</feature>
<evidence type="ECO:0000256" key="1">
    <source>
        <dbReference type="ARBA" id="ARBA00022723"/>
    </source>
</evidence>
<feature type="domain" description="C2H2-type" evidence="8">
    <location>
        <begin position="310"/>
        <end position="338"/>
    </location>
</feature>
<feature type="domain" description="C2H2-type" evidence="8">
    <location>
        <begin position="785"/>
        <end position="810"/>
    </location>
</feature>
<feature type="region of interest" description="Disordered" evidence="6">
    <location>
        <begin position="471"/>
        <end position="522"/>
    </location>
</feature>